<dbReference type="SUPFAM" id="SSF53649">
    <property type="entry name" value="Alkaline phosphatase-like"/>
    <property type="match status" value="1"/>
</dbReference>
<dbReference type="Pfam" id="PF25863">
    <property type="entry name" value="PglZ_C"/>
    <property type="match status" value="1"/>
</dbReference>
<dbReference type="NCBIfam" id="NF033446">
    <property type="entry name" value="BREX_PglZ_2"/>
    <property type="match status" value="1"/>
</dbReference>
<dbReference type="EMBL" id="BNAS01000008">
    <property type="protein sequence ID" value="GHH78644.1"/>
    <property type="molecule type" value="Genomic_DNA"/>
</dbReference>
<dbReference type="Proteomes" id="UP000627369">
    <property type="component" value="Unassembled WGS sequence"/>
</dbReference>
<protein>
    <recommendedName>
        <fullName evidence="5">PglZ domain-containing protein</fullName>
    </recommendedName>
</protein>
<evidence type="ECO:0000313" key="3">
    <source>
        <dbReference type="EMBL" id="GHH78644.1"/>
    </source>
</evidence>
<evidence type="ECO:0008006" key="5">
    <source>
        <dbReference type="Google" id="ProtNLM"/>
    </source>
</evidence>
<proteinExistence type="predicted"/>
<reference evidence="3" key="1">
    <citation type="journal article" date="2014" name="Int. J. Syst. Evol. Microbiol.">
        <title>Complete genome sequence of Corynebacterium casei LMG S-19264T (=DSM 44701T), isolated from a smear-ripened cheese.</title>
        <authorList>
            <consortium name="US DOE Joint Genome Institute (JGI-PGF)"/>
            <person name="Walter F."/>
            <person name="Albersmeier A."/>
            <person name="Kalinowski J."/>
            <person name="Ruckert C."/>
        </authorList>
    </citation>
    <scope>NUCLEOTIDE SEQUENCE</scope>
    <source>
        <strain evidence="3">CGMCC 4.7398</strain>
    </source>
</reference>
<sequence>MEVGVTVTAGTVRTVVVSPAMVRQKAAALLKAEAQVLVLRARPEWPHGDLVVDGRTVRIVEGISQLAILDAYENLGEHDKLVVLTDRTREDLGESVLVRAHRQQVDQPDEWAAVPGLFVGAHEVSSELRRRKWVATALLDHEPTAGWPASAEPALTAQHALGSLLAHLLRLDPATDLDSVLLLTGLGRREVRAAWAEIDEVLRGHLIDWAGDDLGVGAAFALQVAQRTEHVAPLSVALAMDVLWPENGGDPSAEQLAARVRVERYVDGRTVAETQAKAVARLARTAMLRLGTDNAPEAAGALRQAEVLLSDLGWPEGARESTVLRPGLQVRLEALGTALDAGTGFEEALTRVREHRDGRDLDAPEMAVRLARWLAAPEASTANLAEDLGRQMDDGAWADAALGVLWTGADEPVVGAAYRRLIERVRGRRRARDEIAGGRLGEVAPVEVASSGVLGSVALGVEGLLRGVVGPWKGGRGVLLVVLDGMSAAIATQLAGEVARIGMAEWVPSSTRRRLALAAALPSLTEVSRTTLFSGAVRSGDAAIEKSALAAAFPGSVAFHKGELRAEGGLALAAPVAQAVTDPKVPVVGVVINAIDDAAHKNDTSSTTWDLRQLAPLRALLEAAWQAGRAVVITSDHGHVVERGTTARPEGGADSRWRLATSGPVGDGEVQVSGPRVVGPDDGVVLLWRDDLRYGRTHAGYHGGASLAEITVPVLVFQDVNTSGGAKGWEPAPVQTPGWWTTPVEGPAAPADATPVKGQRGRKKSARATDLFFSDNQDALFDIAEPTHAPGGKPGADLVDQILASETYAEQREGAGRFVVDDSVTAAVLRVLLAHHGRAHRDAVAAAAEVAATTVDQMLSVLKRLLNVDGYSVLSTEDGGETVRLDVAMLREQFGVEQ</sequence>
<comment type="caution">
    <text evidence="3">The sequence shown here is derived from an EMBL/GenBank/DDBJ whole genome shotgun (WGS) entry which is preliminary data.</text>
</comment>
<evidence type="ECO:0000259" key="1">
    <source>
        <dbReference type="Pfam" id="PF25862"/>
    </source>
</evidence>
<gene>
    <name evidence="3" type="ORF">GCM10017772_42410</name>
</gene>
<dbReference type="Pfam" id="PF08665">
    <property type="entry name" value="PglZ"/>
    <property type="match status" value="1"/>
</dbReference>
<dbReference type="RefSeq" id="WP_229872660.1">
    <property type="nucleotide sequence ID" value="NZ_BNAS01000008.1"/>
</dbReference>
<organism evidence="3 4">
    <name type="scientific">Promicromonospora soli</name>
    <dbReference type="NCBI Taxonomy" id="2035533"/>
    <lineage>
        <taxon>Bacteria</taxon>
        <taxon>Bacillati</taxon>
        <taxon>Actinomycetota</taxon>
        <taxon>Actinomycetes</taxon>
        <taxon>Micrococcales</taxon>
        <taxon>Promicromonosporaceae</taxon>
        <taxon>Promicromonospora</taxon>
    </lineage>
</organism>
<dbReference type="AlphaFoldDB" id="A0A919G6C9"/>
<feature type="domain" description="Alkaline phosphatase-like protein PglZ C-terminal" evidence="2">
    <location>
        <begin position="795"/>
        <end position="895"/>
    </location>
</feature>
<dbReference type="Pfam" id="PF25862">
    <property type="entry name" value="PglZ_1st"/>
    <property type="match status" value="1"/>
</dbReference>
<evidence type="ECO:0000313" key="4">
    <source>
        <dbReference type="Proteomes" id="UP000627369"/>
    </source>
</evidence>
<name>A0A919G6C9_9MICO</name>
<accession>A0A919G6C9</accession>
<keyword evidence="4" id="KW-1185">Reference proteome</keyword>
<dbReference type="InterPro" id="IPR058880">
    <property type="entry name" value="PglZ_N"/>
</dbReference>
<evidence type="ECO:0000259" key="2">
    <source>
        <dbReference type="Pfam" id="PF25863"/>
    </source>
</evidence>
<reference evidence="3" key="2">
    <citation type="submission" date="2020-09" db="EMBL/GenBank/DDBJ databases">
        <authorList>
            <person name="Sun Q."/>
            <person name="Zhou Y."/>
        </authorList>
    </citation>
    <scope>NUCLEOTIDE SEQUENCE</scope>
    <source>
        <strain evidence="3">CGMCC 4.7398</strain>
    </source>
</reference>
<feature type="domain" description="Alkaline phosphatase-like protein PglZ N-terminal" evidence="1">
    <location>
        <begin position="11"/>
        <end position="109"/>
    </location>
</feature>
<dbReference type="InterPro" id="IPR017850">
    <property type="entry name" value="Alkaline_phosphatase_core_sf"/>
</dbReference>
<dbReference type="InterPro" id="IPR058882">
    <property type="entry name" value="PglZ_C"/>
</dbReference>
<dbReference type="InterPro" id="IPR047992">
    <property type="entry name" value="BREX_PglZ"/>
</dbReference>